<accession>I6T8M6</accession>
<keyword evidence="6" id="KW-0812">Transmembrane</keyword>
<organism evidence="8 9">
    <name type="scientific">Enterococcus hirae (strain ATCC 9790 / DSM 20160 / JCM 8729 / LMG 6399 / NBRC 3181 / NCIMB 6459 / NCDO 1258 / NCTC 12367 / WDCM 00089 / R)</name>
    <dbReference type="NCBI Taxonomy" id="768486"/>
    <lineage>
        <taxon>Bacteria</taxon>
        <taxon>Bacillati</taxon>
        <taxon>Bacillota</taxon>
        <taxon>Bacilli</taxon>
        <taxon>Lactobacillales</taxon>
        <taxon>Enterococcaceae</taxon>
        <taxon>Enterococcus</taxon>
    </lineage>
</organism>
<dbReference type="RefSeq" id="WP_014834632.1">
    <property type="nucleotide sequence ID" value="NC_018081.1"/>
</dbReference>
<keyword evidence="9" id="KW-1185">Reference proteome</keyword>
<dbReference type="PATRIC" id="fig|768486.3.peg.2143"/>
<evidence type="ECO:0000313" key="9">
    <source>
        <dbReference type="Proteomes" id="UP000002895"/>
    </source>
</evidence>
<dbReference type="KEGG" id="ehr:EHR_11335"/>
<keyword evidence="2" id="KW-0964">Secreted</keyword>
<dbReference type="InterPro" id="IPR019931">
    <property type="entry name" value="LPXTG_anchor"/>
</dbReference>
<dbReference type="Proteomes" id="UP000002895">
    <property type="component" value="Chromosome"/>
</dbReference>
<evidence type="ECO:0000256" key="6">
    <source>
        <dbReference type="SAM" id="Phobius"/>
    </source>
</evidence>
<reference evidence="8 9" key="1">
    <citation type="journal article" date="2012" name="J. Bacteriol.">
        <title>Genome sequence of Enterococcus hirae (Streptococcus faecalis) ATCC 9790, a model organism for the study of ion transport, bioenergetics, and copper homeostasis.</title>
        <authorList>
            <person name="Gaechter T."/>
            <person name="Wunderlin C."/>
            <person name="Schmidheini T."/>
            <person name="Solioz M."/>
        </authorList>
    </citation>
    <scope>NUCLEOTIDE SEQUENCE [LARGE SCALE GENOMIC DNA]</scope>
    <source>
        <strain evidence="9">ATCC 9790 / DSM 20160 / JCM 8729 / LMG 6399 / NBRC 3181 / NCIMB 6459 / NCDO 1258 / NCTC 12367 / WDCM 00089 / R</strain>
    </source>
</reference>
<evidence type="ECO:0000256" key="1">
    <source>
        <dbReference type="ARBA" id="ARBA00022512"/>
    </source>
</evidence>
<dbReference type="HOGENOM" id="CLU_1007383_0_0_9"/>
<evidence type="ECO:0000256" key="4">
    <source>
        <dbReference type="ARBA" id="ARBA00023088"/>
    </source>
</evidence>
<evidence type="ECO:0000256" key="3">
    <source>
        <dbReference type="ARBA" id="ARBA00022729"/>
    </source>
</evidence>
<feature type="region of interest" description="Disordered" evidence="5">
    <location>
        <begin position="194"/>
        <end position="235"/>
    </location>
</feature>
<protein>
    <recommendedName>
        <fullName evidence="7">Gram-positive cocci surface proteins LPxTG domain-containing protein</fullName>
    </recommendedName>
</protein>
<dbReference type="PROSITE" id="PS50847">
    <property type="entry name" value="GRAM_POS_ANCHORING"/>
    <property type="match status" value="1"/>
</dbReference>
<feature type="transmembrane region" description="Helical" evidence="6">
    <location>
        <begin position="240"/>
        <end position="259"/>
    </location>
</feature>
<dbReference type="eggNOG" id="COG5492">
    <property type="taxonomic scope" value="Bacteria"/>
</dbReference>
<proteinExistence type="predicted"/>
<feature type="domain" description="Gram-positive cocci surface proteins LPxTG" evidence="7">
    <location>
        <begin position="231"/>
        <end position="269"/>
    </location>
</feature>
<keyword evidence="4" id="KW-0572">Peptidoglycan-anchor</keyword>
<keyword evidence="6" id="KW-1133">Transmembrane helix</keyword>
<keyword evidence="3" id="KW-0732">Signal</keyword>
<evidence type="ECO:0000256" key="2">
    <source>
        <dbReference type="ARBA" id="ARBA00022525"/>
    </source>
</evidence>
<keyword evidence="6" id="KW-0472">Membrane</keyword>
<evidence type="ECO:0000259" key="7">
    <source>
        <dbReference type="PROSITE" id="PS50847"/>
    </source>
</evidence>
<keyword evidence="1" id="KW-0134">Cell wall</keyword>
<dbReference type="EMBL" id="CP003504">
    <property type="protein sequence ID" value="AFM71146.1"/>
    <property type="molecule type" value="Genomic_DNA"/>
</dbReference>
<name>I6T8M6_ENTHA</name>
<gene>
    <name evidence="8" type="ordered locus">EHR_11335</name>
</gene>
<evidence type="ECO:0000256" key="5">
    <source>
        <dbReference type="SAM" id="MobiDB-lite"/>
    </source>
</evidence>
<sequence length="276" mass="30320">MKLQALQGKEGTNLASRVTEANDADVYYGIEVFTNNTSKYKYEVRGTQTIAQAIERFNSGEPLKVSAGDQIKVYHTDPSGNVLMAEETEQNYTYGSNYAYYNVTEYGFEPTGDFTVTPAEAKIIINTKQVDLKDLLKEVKVNGKEVPKNAYTVKLDPETEIDTSSLGNRVAKLVVKVDRSYGGFSTETEATYEVVKEGTPGALGESSGEGNTEEETNAEGEGTEEANGGNLPKTNETKNAMFPLLGTVLISLVGMFLFWKKKNQKKNQKSSIILLK</sequence>
<dbReference type="AlphaFoldDB" id="I6T8M6"/>
<dbReference type="NCBIfam" id="TIGR01167">
    <property type="entry name" value="LPXTG_anchor"/>
    <property type="match status" value="1"/>
</dbReference>
<evidence type="ECO:0000313" key="8">
    <source>
        <dbReference type="EMBL" id="AFM71146.1"/>
    </source>
</evidence>
<feature type="compositionally biased region" description="Acidic residues" evidence="5">
    <location>
        <begin position="211"/>
        <end position="224"/>
    </location>
</feature>